<dbReference type="GO" id="GO:0051301">
    <property type="term" value="P:cell division"/>
    <property type="evidence" value="ECO:0007669"/>
    <property type="project" value="UniProtKB-KW"/>
</dbReference>
<dbReference type="HAMAP" id="MF_00910">
    <property type="entry name" value="FtsL"/>
    <property type="match status" value="1"/>
</dbReference>
<evidence type="ECO:0000256" key="8">
    <source>
        <dbReference type="HAMAP-Rule" id="MF_00910"/>
    </source>
</evidence>
<dbReference type="RefSeq" id="WP_066331657.1">
    <property type="nucleotide sequence ID" value="NZ_JAXOJX010000002.1"/>
</dbReference>
<accession>A0ABU5I8S8</accession>
<keyword evidence="6 8" id="KW-0472">Membrane</keyword>
<evidence type="ECO:0000256" key="2">
    <source>
        <dbReference type="ARBA" id="ARBA00022475"/>
    </source>
</evidence>
<comment type="subcellular location">
    <subcellularLocation>
        <location evidence="8">Cell inner membrane</location>
        <topology evidence="8">Single-pass type II membrane protein</topology>
    </subcellularLocation>
    <subcellularLocation>
        <location evidence="1">Cell membrane</location>
        <topology evidence="1">Single-pass type II membrane protein</topology>
    </subcellularLocation>
    <text evidence="8">Localizes to the division septum where it forms a ring structure.</text>
</comment>
<gene>
    <name evidence="8 11" type="primary">ftsL</name>
    <name evidence="11" type="ORF">SM757_02860</name>
</gene>
<evidence type="ECO:0000256" key="9">
    <source>
        <dbReference type="NCBIfam" id="TIGR02209"/>
    </source>
</evidence>
<keyword evidence="5 8" id="KW-1133">Transmembrane helix</keyword>
<sequence length="93" mass="10625">MTRLNFLLLAVLVGSCMFLVKTAYEGRQLYTALDRARSDQRLLERDFKRLQAERELQATSGRVEKLARERLAMRTATPAVTFYVDAAASEAQR</sequence>
<dbReference type="Proteomes" id="UP001293718">
    <property type="component" value="Unassembled WGS sequence"/>
</dbReference>
<evidence type="ECO:0000313" key="12">
    <source>
        <dbReference type="Proteomes" id="UP001293718"/>
    </source>
</evidence>
<evidence type="ECO:0000256" key="10">
    <source>
        <dbReference type="SAM" id="Coils"/>
    </source>
</evidence>
<comment type="function">
    <text evidence="8">Essential cell division protein. May link together the upstream cell division proteins, which are predominantly cytoplasmic, with the downstream cell division proteins, which are predominantly periplasmic.</text>
</comment>
<dbReference type="NCBIfam" id="TIGR02209">
    <property type="entry name" value="ftsL_broad"/>
    <property type="match status" value="1"/>
</dbReference>
<proteinExistence type="inferred from homology"/>
<keyword evidence="12" id="KW-1185">Reference proteome</keyword>
<keyword evidence="3 8" id="KW-0132">Cell division</keyword>
<dbReference type="InterPro" id="IPR011922">
    <property type="entry name" value="Cell_div_FtsL"/>
</dbReference>
<dbReference type="EMBL" id="JAXOJX010000002">
    <property type="protein sequence ID" value="MDZ5455507.1"/>
    <property type="molecule type" value="Genomic_DNA"/>
</dbReference>
<keyword evidence="4 8" id="KW-0812">Transmembrane</keyword>
<dbReference type="Pfam" id="PF04999">
    <property type="entry name" value="FtsL"/>
    <property type="match status" value="1"/>
</dbReference>
<organism evidence="11 12">
    <name type="scientific">Azohydromonas lata</name>
    <dbReference type="NCBI Taxonomy" id="45677"/>
    <lineage>
        <taxon>Bacteria</taxon>
        <taxon>Pseudomonadati</taxon>
        <taxon>Pseudomonadota</taxon>
        <taxon>Betaproteobacteria</taxon>
        <taxon>Burkholderiales</taxon>
        <taxon>Sphaerotilaceae</taxon>
        <taxon>Azohydromonas</taxon>
    </lineage>
</organism>
<evidence type="ECO:0000256" key="3">
    <source>
        <dbReference type="ARBA" id="ARBA00022618"/>
    </source>
</evidence>
<comment type="similarity">
    <text evidence="8">Belongs to the FtsL family.</text>
</comment>
<comment type="subunit">
    <text evidence="8">Part of a complex composed of FtsB, FtsL and FtsQ.</text>
</comment>
<keyword evidence="10" id="KW-0175">Coiled coil</keyword>
<evidence type="ECO:0000256" key="6">
    <source>
        <dbReference type="ARBA" id="ARBA00023136"/>
    </source>
</evidence>
<feature type="coiled-coil region" evidence="10">
    <location>
        <begin position="33"/>
        <end position="69"/>
    </location>
</feature>
<evidence type="ECO:0000256" key="1">
    <source>
        <dbReference type="ARBA" id="ARBA00004401"/>
    </source>
</evidence>
<evidence type="ECO:0000256" key="5">
    <source>
        <dbReference type="ARBA" id="ARBA00022989"/>
    </source>
</evidence>
<keyword evidence="7 8" id="KW-0131">Cell cycle</keyword>
<protein>
    <recommendedName>
        <fullName evidence="8 9">Cell division protein FtsL</fullName>
    </recommendedName>
</protein>
<reference evidence="11 12" key="1">
    <citation type="submission" date="2023-11" db="EMBL/GenBank/DDBJ databases">
        <title>Draft genome of Azohydromonas lata strain H1 (DSM1123), a polyhydroxyalkanoate producer.</title>
        <authorList>
            <person name="Traversa D."/>
            <person name="D'Addabbo P."/>
            <person name="Pazzani C."/>
            <person name="Manzari C."/>
            <person name="Chiara M."/>
            <person name="Scrascia M."/>
        </authorList>
    </citation>
    <scope>NUCLEOTIDE SEQUENCE [LARGE SCALE GENOMIC DNA]</scope>
    <source>
        <strain evidence="11 12">H1</strain>
    </source>
</reference>
<evidence type="ECO:0000256" key="7">
    <source>
        <dbReference type="ARBA" id="ARBA00023306"/>
    </source>
</evidence>
<dbReference type="PROSITE" id="PS51257">
    <property type="entry name" value="PROKAR_LIPOPROTEIN"/>
    <property type="match status" value="1"/>
</dbReference>
<evidence type="ECO:0000256" key="4">
    <source>
        <dbReference type="ARBA" id="ARBA00022692"/>
    </source>
</evidence>
<name>A0ABU5I8S8_9BURK</name>
<keyword evidence="2 8" id="KW-1003">Cell membrane</keyword>
<comment type="caution">
    <text evidence="11">The sequence shown here is derived from an EMBL/GenBank/DDBJ whole genome shotgun (WGS) entry which is preliminary data.</text>
</comment>
<evidence type="ECO:0000313" key="11">
    <source>
        <dbReference type="EMBL" id="MDZ5455507.1"/>
    </source>
</evidence>
<keyword evidence="8" id="KW-0997">Cell inner membrane</keyword>